<dbReference type="AlphaFoldDB" id="A0A964V5G7"/>
<dbReference type="SMART" id="SM00530">
    <property type="entry name" value="HTH_XRE"/>
    <property type="match status" value="1"/>
</dbReference>
<feature type="non-terminal residue" evidence="5">
    <location>
        <position position="270"/>
    </location>
</feature>
<evidence type="ECO:0000256" key="3">
    <source>
        <dbReference type="ARBA" id="ARBA00023163"/>
    </source>
</evidence>
<name>A0A964V5G7_9PROT</name>
<dbReference type="GO" id="GO:0003677">
    <property type="term" value="F:DNA binding"/>
    <property type="evidence" value="ECO:0007669"/>
    <property type="project" value="UniProtKB-KW"/>
</dbReference>
<evidence type="ECO:0000256" key="2">
    <source>
        <dbReference type="ARBA" id="ARBA00023125"/>
    </source>
</evidence>
<evidence type="ECO:0000256" key="1">
    <source>
        <dbReference type="ARBA" id="ARBA00023015"/>
    </source>
</evidence>
<proteinExistence type="predicted"/>
<feature type="domain" description="HTH cro/C1-type" evidence="4">
    <location>
        <begin position="9"/>
        <end position="63"/>
    </location>
</feature>
<dbReference type="GO" id="GO:0005829">
    <property type="term" value="C:cytosol"/>
    <property type="evidence" value="ECO:0007669"/>
    <property type="project" value="TreeGrafter"/>
</dbReference>
<keyword evidence="1" id="KW-0805">Transcription regulation</keyword>
<sequence length="270" mass="31195">MSKQLGFKIKTARRKLNISQGDLSKKLEISPSYLNLIESGKRKVSADLLIKASEILNLDIKKLSSDDQLNLVHDLQELLSDNLFEDLDITNIEVKDLIETNPLISKALIRLGDVYRKNNSEVYDKLEMISGENVSNPKATFPGEAVSDFLQEYQNYFPKLEEYANKIFNQVNRNFRTRHVLLVEYLKKHHKIDVIDVVPKNDDFFLKRYVPEKKTLYLSDFLTLDTKKIYCAGQIVQAEAMDLIESYLKDYNFPSETAKKLTTISLVNYT</sequence>
<keyword evidence="2" id="KW-0238">DNA-binding</keyword>
<evidence type="ECO:0000259" key="4">
    <source>
        <dbReference type="PROSITE" id="PS50943"/>
    </source>
</evidence>
<keyword evidence="3" id="KW-0804">Transcription</keyword>
<dbReference type="PANTHER" id="PTHR46797">
    <property type="entry name" value="HTH-TYPE TRANSCRIPTIONAL REGULATOR"/>
    <property type="match status" value="1"/>
</dbReference>
<dbReference type="EMBL" id="RGET01000112">
    <property type="protein sequence ID" value="NBN88404.1"/>
    <property type="molecule type" value="Genomic_DNA"/>
</dbReference>
<organism evidence="5 6">
    <name type="scientific">Candidatus Fonsibacter lacus</name>
    <dbReference type="NCBI Taxonomy" id="2576439"/>
    <lineage>
        <taxon>Bacteria</taxon>
        <taxon>Pseudomonadati</taxon>
        <taxon>Pseudomonadota</taxon>
        <taxon>Alphaproteobacteria</taxon>
        <taxon>Candidatus Pelagibacterales</taxon>
        <taxon>Candidatus Pelagibacterales incertae sedis</taxon>
        <taxon>Candidatus Fonsibacter</taxon>
    </lineage>
</organism>
<dbReference type="GO" id="GO:0003700">
    <property type="term" value="F:DNA-binding transcription factor activity"/>
    <property type="evidence" value="ECO:0007669"/>
    <property type="project" value="TreeGrafter"/>
</dbReference>
<dbReference type="InterPro" id="IPR010982">
    <property type="entry name" value="Lambda_DNA-bd_dom_sf"/>
</dbReference>
<reference evidence="5" key="1">
    <citation type="submission" date="2018-10" db="EMBL/GenBank/DDBJ databases">
        <title>Iterative Subtractive Binning of Freshwater Chronoseries Metagenomes Recovers Nearly Complete Genomes from over Four Hundred Novel Species.</title>
        <authorList>
            <person name="Rodriguez-R L.M."/>
            <person name="Tsementzi D."/>
            <person name="Luo C."/>
            <person name="Konstantinidis K.T."/>
        </authorList>
    </citation>
    <scope>NUCLEOTIDE SEQUENCE</scope>
    <source>
        <strain evidence="5">WB7_6_001</strain>
    </source>
</reference>
<dbReference type="Gene3D" id="1.10.260.40">
    <property type="entry name" value="lambda repressor-like DNA-binding domains"/>
    <property type="match status" value="1"/>
</dbReference>
<evidence type="ECO:0000313" key="5">
    <source>
        <dbReference type="EMBL" id="NBN88404.1"/>
    </source>
</evidence>
<comment type="caution">
    <text evidence="5">The sequence shown here is derived from an EMBL/GenBank/DDBJ whole genome shotgun (WGS) entry which is preliminary data.</text>
</comment>
<dbReference type="InterPro" id="IPR001387">
    <property type="entry name" value="Cro/C1-type_HTH"/>
</dbReference>
<accession>A0A964V5G7</accession>
<dbReference type="Proteomes" id="UP000713222">
    <property type="component" value="Unassembled WGS sequence"/>
</dbReference>
<protein>
    <submittedName>
        <fullName evidence="5">XRE family transcriptional regulator</fullName>
    </submittedName>
</protein>
<evidence type="ECO:0000313" key="6">
    <source>
        <dbReference type="Proteomes" id="UP000713222"/>
    </source>
</evidence>
<dbReference type="SUPFAM" id="SSF47413">
    <property type="entry name" value="lambda repressor-like DNA-binding domains"/>
    <property type="match status" value="1"/>
</dbReference>
<gene>
    <name evidence="5" type="ORF">EBV32_04890</name>
</gene>
<dbReference type="CDD" id="cd00093">
    <property type="entry name" value="HTH_XRE"/>
    <property type="match status" value="1"/>
</dbReference>
<dbReference type="PANTHER" id="PTHR46797:SF23">
    <property type="entry name" value="HTH-TYPE TRANSCRIPTIONAL REGULATOR SUTR"/>
    <property type="match status" value="1"/>
</dbReference>
<dbReference type="Pfam" id="PF01381">
    <property type="entry name" value="HTH_3"/>
    <property type="match status" value="1"/>
</dbReference>
<dbReference type="InterPro" id="IPR050807">
    <property type="entry name" value="TransReg_Diox_bact_type"/>
</dbReference>
<dbReference type="PROSITE" id="PS50943">
    <property type="entry name" value="HTH_CROC1"/>
    <property type="match status" value="1"/>
</dbReference>